<name>A0A1L0CZT8_9ASCO</name>
<evidence type="ECO:0000256" key="3">
    <source>
        <dbReference type="ARBA" id="ARBA00022833"/>
    </source>
</evidence>
<evidence type="ECO:0000259" key="4">
    <source>
        <dbReference type="PROSITE" id="PS51792"/>
    </source>
</evidence>
<dbReference type="OrthoDB" id="6407410at2759"/>
<evidence type="ECO:0000256" key="2">
    <source>
        <dbReference type="ARBA" id="ARBA00022723"/>
    </source>
</evidence>
<dbReference type="Proteomes" id="UP000182334">
    <property type="component" value="Chromosome II"/>
</dbReference>
<dbReference type="Pfam" id="PF03226">
    <property type="entry name" value="Yippee-Mis18"/>
    <property type="match status" value="1"/>
</dbReference>
<sequence>MGLKHTDFFENNSYEPSNTQIIVCNECLSHLCLSTFVLSDKFWGLLGDAYLVEKLINVLPDSIDQETAMKTGVYLINKIRCLQCFTSLGWLYKKLFKHLESYKEGKYVIEKKYISQVPNHTNTAALLQQAQLLRRRRSSASTVSTSSLDDDAFLDILRRKHLDEMIFSNYLRDYEAITKRCSVSSFREGTAQALSRQRLRKEVDEFDEHDEDIFVDA</sequence>
<dbReference type="PANTHER" id="PTHR13848">
    <property type="entry name" value="PROTEIN YIPPEE-LIKE CG15309-RELATED"/>
    <property type="match status" value="1"/>
</dbReference>
<reference evidence="5 6" key="1">
    <citation type="submission" date="2016-10" db="EMBL/GenBank/DDBJ databases">
        <authorList>
            <person name="de Groot N.N."/>
        </authorList>
    </citation>
    <scope>NUCLEOTIDE SEQUENCE [LARGE SCALE GENOMIC DNA]</scope>
    <source>
        <strain evidence="5 6">CBS 141442</strain>
    </source>
</reference>
<evidence type="ECO:0000313" key="5">
    <source>
        <dbReference type="EMBL" id="SGZ49181.1"/>
    </source>
</evidence>
<keyword evidence="3" id="KW-0862">Zinc</keyword>
<dbReference type="EMBL" id="LT635757">
    <property type="protein sequence ID" value="SGZ49181.1"/>
    <property type="molecule type" value="Genomic_DNA"/>
</dbReference>
<dbReference type="PROSITE" id="PS51792">
    <property type="entry name" value="YIPPEE"/>
    <property type="match status" value="1"/>
</dbReference>
<organism evidence="5 6">
    <name type="scientific">Sungouiella intermedia</name>
    <dbReference type="NCBI Taxonomy" id="45354"/>
    <lineage>
        <taxon>Eukaryota</taxon>
        <taxon>Fungi</taxon>
        <taxon>Dikarya</taxon>
        <taxon>Ascomycota</taxon>
        <taxon>Saccharomycotina</taxon>
        <taxon>Pichiomycetes</taxon>
        <taxon>Metschnikowiaceae</taxon>
        <taxon>Sungouiella</taxon>
    </lineage>
</organism>
<gene>
    <name evidence="5" type="ORF">SAMEA4029010_CIC11G00000004165</name>
</gene>
<dbReference type="InterPro" id="IPR039058">
    <property type="entry name" value="Yippee_fam"/>
</dbReference>
<dbReference type="STRING" id="45354.A0A1L0CZT8"/>
<dbReference type="InterPro" id="IPR034751">
    <property type="entry name" value="Yippee"/>
</dbReference>
<comment type="similarity">
    <text evidence="1">Belongs to the yippee family.</text>
</comment>
<dbReference type="AlphaFoldDB" id="A0A1L0CZT8"/>
<evidence type="ECO:0000256" key="1">
    <source>
        <dbReference type="ARBA" id="ARBA00005613"/>
    </source>
</evidence>
<protein>
    <submittedName>
        <fullName evidence="5">CIC11C00000004165</fullName>
    </submittedName>
</protein>
<feature type="domain" description="Yippee" evidence="4">
    <location>
        <begin position="20"/>
        <end position="118"/>
    </location>
</feature>
<proteinExistence type="inferred from homology"/>
<evidence type="ECO:0000313" key="6">
    <source>
        <dbReference type="Proteomes" id="UP000182334"/>
    </source>
</evidence>
<accession>A0A1L0CZT8</accession>
<keyword evidence="6" id="KW-1185">Reference proteome</keyword>
<dbReference type="InterPro" id="IPR004910">
    <property type="entry name" value="Yippee/Mis18/Cereblon"/>
</dbReference>
<keyword evidence="2" id="KW-0479">Metal-binding</keyword>
<dbReference type="GO" id="GO:0046872">
    <property type="term" value="F:metal ion binding"/>
    <property type="evidence" value="ECO:0007669"/>
    <property type="project" value="UniProtKB-KW"/>
</dbReference>